<dbReference type="EMBL" id="JACHVT010000006">
    <property type="protein sequence ID" value="MBB2987604.1"/>
    <property type="molecule type" value="Genomic_DNA"/>
</dbReference>
<name>A0A839PY11_9MICO</name>
<dbReference type="RefSeq" id="WP_184510747.1">
    <property type="nucleotide sequence ID" value="NZ_JACHVT010000006.1"/>
</dbReference>
<dbReference type="AlphaFoldDB" id="A0A839PY11"/>
<gene>
    <name evidence="1" type="ORF">FHW14_002790</name>
</gene>
<accession>A0A839PY11</accession>
<evidence type="ECO:0000313" key="2">
    <source>
        <dbReference type="Proteomes" id="UP000590811"/>
    </source>
</evidence>
<organism evidence="1 2">
    <name type="scientific">Terracoccus luteus</name>
    <dbReference type="NCBI Taxonomy" id="53356"/>
    <lineage>
        <taxon>Bacteria</taxon>
        <taxon>Bacillati</taxon>
        <taxon>Actinomycetota</taxon>
        <taxon>Actinomycetes</taxon>
        <taxon>Micrococcales</taxon>
        <taxon>Intrasporangiaceae</taxon>
        <taxon>Terracoccus</taxon>
    </lineage>
</organism>
<proteinExistence type="predicted"/>
<protein>
    <submittedName>
        <fullName evidence="1">Uncharacterized protein</fullName>
    </submittedName>
</protein>
<reference evidence="1 2" key="1">
    <citation type="submission" date="2020-08" db="EMBL/GenBank/DDBJ databases">
        <title>Genomic Encyclopedia of Type Strains, Phase IV (KMG-V): Genome sequencing to study the core and pangenomes of soil and plant-associated prokaryotes.</title>
        <authorList>
            <person name="Whitman W."/>
        </authorList>
    </citation>
    <scope>NUCLEOTIDE SEQUENCE [LARGE SCALE GENOMIC DNA]</scope>
    <source>
        <strain evidence="1 2">B3ACCR2</strain>
    </source>
</reference>
<dbReference type="Proteomes" id="UP000590811">
    <property type="component" value="Unassembled WGS sequence"/>
</dbReference>
<evidence type="ECO:0000313" key="1">
    <source>
        <dbReference type="EMBL" id="MBB2987604.1"/>
    </source>
</evidence>
<sequence length="184" mass="21058">MADALLIELYAAALETANLTEDPHAFVTSNSDDFSLPHGDQRCPHSDLSNLFVPQGSSYGLGVDGLNTILLDHFKDRIERLFEETYFEEDPRKLEEIMAAEQEHFDRIWYHRSLQHQYRLEAAGDVEELERLRNIAAPGRARVEATYTVEGQLGPYTDFELGMLHGKLSTLRWLLGSDWDFLDT</sequence>
<comment type="caution">
    <text evidence="1">The sequence shown here is derived from an EMBL/GenBank/DDBJ whole genome shotgun (WGS) entry which is preliminary data.</text>
</comment>